<dbReference type="AlphaFoldDB" id="A0AAW0WRD4"/>
<dbReference type="PROSITE" id="PS51352">
    <property type="entry name" value="THIOREDOXIN_2"/>
    <property type="match status" value="1"/>
</dbReference>
<dbReference type="Proteomes" id="UP001445076">
    <property type="component" value="Unassembled WGS sequence"/>
</dbReference>
<dbReference type="EMBL" id="JARKIK010000049">
    <property type="protein sequence ID" value="KAK8734801.1"/>
    <property type="molecule type" value="Genomic_DNA"/>
</dbReference>
<feature type="transmembrane region" description="Helical" evidence="1">
    <location>
        <begin position="281"/>
        <end position="300"/>
    </location>
</feature>
<accession>A0AAW0WRD4</accession>
<dbReference type="InterPro" id="IPR036249">
    <property type="entry name" value="Thioredoxin-like_sf"/>
</dbReference>
<dbReference type="SUPFAM" id="SSF52833">
    <property type="entry name" value="Thioredoxin-like"/>
    <property type="match status" value="2"/>
</dbReference>
<evidence type="ECO:0000313" key="4">
    <source>
        <dbReference type="Proteomes" id="UP001445076"/>
    </source>
</evidence>
<dbReference type="PANTHER" id="PTHR19991">
    <property type="entry name" value="L 2 01289"/>
    <property type="match status" value="1"/>
</dbReference>
<evidence type="ECO:0000256" key="1">
    <source>
        <dbReference type="SAM" id="Phobius"/>
    </source>
</evidence>
<gene>
    <name evidence="3" type="ORF">OTU49_005657</name>
</gene>
<evidence type="ECO:0000259" key="2">
    <source>
        <dbReference type="PROSITE" id="PS51352"/>
    </source>
</evidence>
<dbReference type="Gene3D" id="3.40.30.10">
    <property type="entry name" value="Glutaredoxin"/>
    <property type="match status" value="1"/>
</dbReference>
<evidence type="ECO:0000313" key="3">
    <source>
        <dbReference type="EMBL" id="KAK8734801.1"/>
    </source>
</evidence>
<name>A0AAW0WRD4_CHEQU</name>
<feature type="domain" description="Thioredoxin" evidence="2">
    <location>
        <begin position="130"/>
        <end position="254"/>
    </location>
</feature>
<dbReference type="CDD" id="cd02961">
    <property type="entry name" value="PDI_a_family"/>
    <property type="match status" value="1"/>
</dbReference>
<dbReference type="InterPro" id="IPR013766">
    <property type="entry name" value="Thioredoxin_domain"/>
</dbReference>
<reference evidence="3 4" key="1">
    <citation type="journal article" date="2024" name="BMC Genomics">
        <title>Genome assembly of redclaw crayfish (Cherax quadricarinatus) provides insights into its immune adaptation and hypoxia tolerance.</title>
        <authorList>
            <person name="Liu Z."/>
            <person name="Zheng J."/>
            <person name="Li H."/>
            <person name="Fang K."/>
            <person name="Wang S."/>
            <person name="He J."/>
            <person name="Zhou D."/>
            <person name="Weng S."/>
            <person name="Chi M."/>
            <person name="Gu Z."/>
            <person name="He J."/>
            <person name="Li F."/>
            <person name="Wang M."/>
        </authorList>
    </citation>
    <scope>NUCLEOTIDE SEQUENCE [LARGE SCALE GENOMIC DNA]</scope>
    <source>
        <strain evidence="3">ZL_2023a</strain>
    </source>
</reference>
<feature type="non-terminal residue" evidence="3">
    <location>
        <position position="1"/>
    </location>
</feature>
<dbReference type="PANTHER" id="PTHR19991:SF2">
    <property type="entry name" value="GH08893P"/>
    <property type="match status" value="1"/>
</dbReference>
<sequence length="315" mass="34685">TTTMAAAAVSGVVVVVLLVVLSWCSVVPTSLEVMMEEELRQRISDDSFLVVLFSDSSECTGKCKELEDTLALIREDIVEAFNAWVVRSHSPSLAEQYGLSSKKMGTGVVFIRNGIPLLYSGPVDDDEFMLDYLISNPESAVHHLTDGNFEHLTQAATGATTGDWLVMFTRSDCGTCTQLQATIEAVGANLRNKKNVAVMNRDSDGGQTTRRFGVKKFPSFLLFRQGRLFRYTLPGIDVGSLTSFAQEGFRNARAEEIPHPKTPFDDYTEWCADWLHENPSAIYVACIVIIVVIIVVVISLRSSSASSKKVSKKKK</sequence>
<organism evidence="3 4">
    <name type="scientific">Cherax quadricarinatus</name>
    <name type="common">Australian red claw crayfish</name>
    <dbReference type="NCBI Taxonomy" id="27406"/>
    <lineage>
        <taxon>Eukaryota</taxon>
        <taxon>Metazoa</taxon>
        <taxon>Ecdysozoa</taxon>
        <taxon>Arthropoda</taxon>
        <taxon>Crustacea</taxon>
        <taxon>Multicrustacea</taxon>
        <taxon>Malacostraca</taxon>
        <taxon>Eumalacostraca</taxon>
        <taxon>Eucarida</taxon>
        <taxon>Decapoda</taxon>
        <taxon>Pleocyemata</taxon>
        <taxon>Astacidea</taxon>
        <taxon>Parastacoidea</taxon>
        <taxon>Parastacidae</taxon>
        <taxon>Cherax</taxon>
    </lineage>
</organism>
<protein>
    <recommendedName>
        <fullName evidence="2">Thioredoxin domain-containing protein</fullName>
    </recommendedName>
</protein>
<comment type="caution">
    <text evidence="3">The sequence shown here is derived from an EMBL/GenBank/DDBJ whole genome shotgun (WGS) entry which is preliminary data.</text>
</comment>
<keyword evidence="1" id="KW-0472">Membrane</keyword>
<keyword evidence="4" id="KW-1185">Reference proteome</keyword>
<keyword evidence="1" id="KW-0812">Transmembrane</keyword>
<keyword evidence="1" id="KW-1133">Transmembrane helix</keyword>
<proteinExistence type="predicted"/>
<dbReference type="Pfam" id="PF00085">
    <property type="entry name" value="Thioredoxin"/>
    <property type="match status" value="1"/>
</dbReference>